<evidence type="ECO:0000259" key="5">
    <source>
        <dbReference type="PROSITE" id="PS51352"/>
    </source>
</evidence>
<comment type="subcellular location">
    <subcellularLocation>
        <location evidence="1">Cell envelope</location>
    </subcellularLocation>
</comment>
<feature type="domain" description="Thioredoxin" evidence="5">
    <location>
        <begin position="253"/>
        <end position="393"/>
    </location>
</feature>
<protein>
    <recommendedName>
        <fullName evidence="5">Thioredoxin domain-containing protein</fullName>
    </recommendedName>
</protein>
<dbReference type="InterPro" id="IPR000866">
    <property type="entry name" value="AhpC/TSA"/>
</dbReference>
<keyword evidence="3" id="KW-1015">Disulfide bond</keyword>
<dbReference type="PANTHER" id="PTHR42852">
    <property type="entry name" value="THIOL:DISULFIDE INTERCHANGE PROTEIN DSBE"/>
    <property type="match status" value="1"/>
</dbReference>
<reference evidence="6 7" key="1">
    <citation type="submission" date="2014-04" db="EMBL/GenBank/DDBJ databases">
        <title>Whole genome of Muricauda olearia.</title>
        <authorList>
            <person name="Zhang X.-H."/>
            <person name="Tang K."/>
        </authorList>
    </citation>
    <scope>NUCLEOTIDE SEQUENCE [LARGE SCALE GENOMIC DNA]</scope>
    <source>
        <strain evidence="6 7">Th120</strain>
    </source>
</reference>
<keyword evidence="7" id="KW-1185">Reference proteome</keyword>
<evidence type="ECO:0000256" key="2">
    <source>
        <dbReference type="ARBA" id="ARBA00022748"/>
    </source>
</evidence>
<name>A0A444VPK2_9FLAO</name>
<evidence type="ECO:0000256" key="3">
    <source>
        <dbReference type="ARBA" id="ARBA00023157"/>
    </source>
</evidence>
<dbReference type="Pfam" id="PF14289">
    <property type="entry name" value="DUF4369"/>
    <property type="match status" value="1"/>
</dbReference>
<dbReference type="Proteomes" id="UP000290261">
    <property type="component" value="Unassembled WGS sequence"/>
</dbReference>
<dbReference type="InterPro" id="IPR036249">
    <property type="entry name" value="Thioredoxin-like_sf"/>
</dbReference>
<organism evidence="6 7">
    <name type="scientific">Flagellimonas olearia</name>
    <dbReference type="NCBI Taxonomy" id="552546"/>
    <lineage>
        <taxon>Bacteria</taxon>
        <taxon>Pseudomonadati</taxon>
        <taxon>Bacteroidota</taxon>
        <taxon>Flavobacteriia</taxon>
        <taxon>Flavobacteriales</taxon>
        <taxon>Flavobacteriaceae</taxon>
        <taxon>Flagellimonas</taxon>
    </lineage>
</organism>
<gene>
    <name evidence="6" type="ORF">DN53_00525</name>
</gene>
<dbReference type="CDD" id="cd02966">
    <property type="entry name" value="TlpA_like_family"/>
    <property type="match status" value="1"/>
</dbReference>
<proteinExistence type="predicted"/>
<evidence type="ECO:0000313" key="7">
    <source>
        <dbReference type="Proteomes" id="UP000290261"/>
    </source>
</evidence>
<sequence length="397" mass="45041">MFIRNQCEPIEKIQPELKSMKIFAKLTLITAFIIALSACNNKENKEETFTISGQVTGFPDGTTFYLRNMATDAVFDSATVKNNTFTFEGNLASPPEHIWLNATVDKKFIYTNLLIGNENIIVKADITDFPWDVDVKGSKTHEDFAYAQSLTKENNKKRDSLVQVFLGLPQEKQQEAGAEIWKKIRKIDSITDASQVDYVKSHPNTYISVMQLGFLKNKLPKDTVQKIFNSYTPEIKESKYAKVVEVYLRENIAEIGDAFHDFEGVNQKGETVKFSNIRGEYTLLDFTAAYCGPCIQAADELVEISEKHSDSLKIVSFTQDPKKEVWLESLERDKVTWNSIYDGKGRYSETSIKYGVQGIPTFVLINPEGTIIDKWTGYREGSILERLEKQNGPQQGL</sequence>
<dbReference type="GO" id="GO:0030313">
    <property type="term" value="C:cell envelope"/>
    <property type="evidence" value="ECO:0007669"/>
    <property type="project" value="UniProtKB-SubCell"/>
</dbReference>
<dbReference type="PANTHER" id="PTHR42852:SF6">
    <property type="entry name" value="THIOL:DISULFIDE INTERCHANGE PROTEIN DSBE"/>
    <property type="match status" value="1"/>
</dbReference>
<dbReference type="Gene3D" id="3.40.30.10">
    <property type="entry name" value="Glutaredoxin"/>
    <property type="match status" value="1"/>
</dbReference>
<dbReference type="SUPFAM" id="SSF52833">
    <property type="entry name" value="Thioredoxin-like"/>
    <property type="match status" value="1"/>
</dbReference>
<dbReference type="PROSITE" id="PS51352">
    <property type="entry name" value="THIOREDOXIN_2"/>
    <property type="match status" value="1"/>
</dbReference>
<accession>A0A444VPK2</accession>
<dbReference type="Pfam" id="PF00578">
    <property type="entry name" value="AhpC-TSA"/>
    <property type="match status" value="1"/>
</dbReference>
<keyword evidence="4" id="KW-0676">Redox-active center</keyword>
<dbReference type="InterPro" id="IPR050553">
    <property type="entry name" value="Thioredoxin_ResA/DsbE_sf"/>
</dbReference>
<dbReference type="AlphaFoldDB" id="A0A444VPK2"/>
<dbReference type="EMBL" id="JJMP01000001">
    <property type="protein sequence ID" value="RYC52735.1"/>
    <property type="molecule type" value="Genomic_DNA"/>
</dbReference>
<comment type="caution">
    <text evidence="6">The sequence shown here is derived from an EMBL/GenBank/DDBJ whole genome shotgun (WGS) entry which is preliminary data.</text>
</comment>
<evidence type="ECO:0000313" key="6">
    <source>
        <dbReference type="EMBL" id="RYC52735.1"/>
    </source>
</evidence>
<evidence type="ECO:0000256" key="4">
    <source>
        <dbReference type="ARBA" id="ARBA00023284"/>
    </source>
</evidence>
<dbReference type="InterPro" id="IPR013766">
    <property type="entry name" value="Thioredoxin_domain"/>
</dbReference>
<dbReference type="GO" id="GO:0017004">
    <property type="term" value="P:cytochrome complex assembly"/>
    <property type="evidence" value="ECO:0007669"/>
    <property type="project" value="UniProtKB-KW"/>
</dbReference>
<evidence type="ECO:0000256" key="1">
    <source>
        <dbReference type="ARBA" id="ARBA00004196"/>
    </source>
</evidence>
<keyword evidence="2" id="KW-0201">Cytochrome c-type biogenesis</keyword>
<dbReference type="InterPro" id="IPR025380">
    <property type="entry name" value="DUF4369"/>
</dbReference>